<protein>
    <submittedName>
        <fullName evidence="1">Uncharacterized protein</fullName>
    </submittedName>
</protein>
<dbReference type="AlphaFoldDB" id="U9U4T3"/>
<gene>
    <name evidence="1" type="ORF">GLOINDRAFT_25894</name>
</gene>
<name>U9U4T3_RHIID</name>
<dbReference type="EMBL" id="KI283776">
    <property type="protein sequence ID" value="ESA13573.1"/>
    <property type="molecule type" value="Genomic_DNA"/>
</dbReference>
<sequence>MIGLNKMSRTKILIGSNEFWELDDDALLSIIQHGNLNMDFYLIILFKNTLNSSTIILSRVKTMAR</sequence>
<organism evidence="1">
    <name type="scientific">Rhizophagus irregularis (strain DAOM 181602 / DAOM 197198 / MUCL 43194)</name>
    <name type="common">Arbuscular mycorrhizal fungus</name>
    <name type="synonym">Glomus intraradices</name>
    <dbReference type="NCBI Taxonomy" id="747089"/>
    <lineage>
        <taxon>Eukaryota</taxon>
        <taxon>Fungi</taxon>
        <taxon>Fungi incertae sedis</taxon>
        <taxon>Mucoromycota</taxon>
        <taxon>Glomeromycotina</taxon>
        <taxon>Glomeromycetes</taxon>
        <taxon>Glomerales</taxon>
        <taxon>Glomeraceae</taxon>
        <taxon>Rhizophagus</taxon>
    </lineage>
</organism>
<evidence type="ECO:0000313" key="1">
    <source>
        <dbReference type="EMBL" id="ESA13573.1"/>
    </source>
</evidence>
<proteinExistence type="predicted"/>
<reference evidence="1" key="1">
    <citation type="submission" date="2013-07" db="EMBL/GenBank/DDBJ databases">
        <title>The genome of an arbuscular mycorrhizal fungus provides insights into the evolution of the oldest plant symbiosis.</title>
        <authorList>
            <consortium name="DOE Joint Genome Institute"/>
            <person name="Tisserant E."/>
            <person name="Malbreil M."/>
            <person name="Kuo A."/>
            <person name="Kohler A."/>
            <person name="Symeonidi A."/>
            <person name="Balestrini R."/>
            <person name="Charron P."/>
            <person name="Duensing N."/>
            <person name="Frei-dit-Frey N."/>
            <person name="Gianinazzi-Pearson V."/>
            <person name="Gilbert B."/>
            <person name="Handa Y."/>
            <person name="Hijri M."/>
            <person name="Kaul R."/>
            <person name="Kawaguchi M."/>
            <person name="Krajinski F."/>
            <person name="Lammers P."/>
            <person name="Lapierre D."/>
            <person name="Masclaux F.G."/>
            <person name="Murat C."/>
            <person name="Morin E."/>
            <person name="Ndikumana S."/>
            <person name="Pagni M."/>
            <person name="Petitpierre D."/>
            <person name="Requena N."/>
            <person name="Rosikiewicz P."/>
            <person name="Riley R."/>
            <person name="Saito K."/>
            <person name="San Clemente H."/>
            <person name="Shapiro H."/>
            <person name="van Tuinen D."/>
            <person name="Becard G."/>
            <person name="Bonfante P."/>
            <person name="Paszkowski U."/>
            <person name="Shachar-Hill Y."/>
            <person name="Young J.P."/>
            <person name="Sanders I.R."/>
            <person name="Henrissat B."/>
            <person name="Rensing S.A."/>
            <person name="Grigoriev I.V."/>
            <person name="Corradi N."/>
            <person name="Roux C."/>
            <person name="Martin F."/>
        </authorList>
    </citation>
    <scope>NUCLEOTIDE SEQUENCE</scope>
    <source>
        <strain evidence="1">DAOM 197198</strain>
    </source>
</reference>
<dbReference type="HOGENOM" id="CLU_2850819_0_0_1"/>
<accession>U9U4T3</accession>